<dbReference type="Proteomes" id="UP000218323">
    <property type="component" value="Unassembled WGS sequence"/>
</dbReference>
<evidence type="ECO:0000256" key="7">
    <source>
        <dbReference type="SAM" id="MobiDB-lite"/>
    </source>
</evidence>
<dbReference type="GO" id="GO:0003723">
    <property type="term" value="F:RNA binding"/>
    <property type="evidence" value="ECO:0007669"/>
    <property type="project" value="UniProtKB-UniRule"/>
</dbReference>
<dbReference type="InterPro" id="IPR040476">
    <property type="entry name" value="CSD2"/>
</dbReference>
<keyword evidence="4 6" id="KW-0269">Exonuclease</keyword>
<dbReference type="SMART" id="SM00316">
    <property type="entry name" value="S1"/>
    <property type="match status" value="1"/>
</dbReference>
<dbReference type="InterPro" id="IPR012340">
    <property type="entry name" value="NA-bd_OB-fold"/>
</dbReference>
<keyword evidence="10" id="KW-1185">Reference proteome</keyword>
<name>A0A2A4I5F0_9SPHN</name>
<dbReference type="InterPro" id="IPR001900">
    <property type="entry name" value="RNase_II/R"/>
</dbReference>
<comment type="caution">
    <text evidence="9">The sequence shown here is derived from an EMBL/GenBank/DDBJ whole genome shotgun (WGS) entry which is preliminary data.</text>
</comment>
<reference evidence="9 10" key="1">
    <citation type="submission" date="2017-09" db="EMBL/GenBank/DDBJ databases">
        <title>Sphingomonas adhaesiva DSM 7418, whole genome shotgun sequence.</title>
        <authorList>
            <person name="Feng G."/>
            <person name="Zhu H."/>
        </authorList>
    </citation>
    <scope>NUCLEOTIDE SEQUENCE [LARGE SCALE GENOMIC DNA]</scope>
    <source>
        <strain evidence="9 10">DSM 7418</strain>
    </source>
</reference>
<dbReference type="InterPro" id="IPR050180">
    <property type="entry name" value="RNR_Ribonuclease"/>
</dbReference>
<dbReference type="PROSITE" id="PS01175">
    <property type="entry name" value="RIBONUCLEASE_II"/>
    <property type="match status" value="1"/>
</dbReference>
<dbReference type="Gene3D" id="2.40.50.140">
    <property type="entry name" value="Nucleic acid-binding proteins"/>
    <property type="match status" value="1"/>
</dbReference>
<dbReference type="EC" id="3.1.13.1" evidence="6"/>
<keyword evidence="3 6" id="KW-0378">Hydrolase</keyword>
<proteinExistence type="inferred from homology"/>
<evidence type="ECO:0000256" key="4">
    <source>
        <dbReference type="ARBA" id="ARBA00022839"/>
    </source>
</evidence>
<dbReference type="SMART" id="SM00955">
    <property type="entry name" value="RNB"/>
    <property type="match status" value="1"/>
</dbReference>
<dbReference type="AlphaFoldDB" id="A0A2A4I5F0"/>
<feature type="compositionally biased region" description="Pro residues" evidence="7">
    <location>
        <begin position="411"/>
        <end position="423"/>
    </location>
</feature>
<dbReference type="PANTHER" id="PTHR23355">
    <property type="entry name" value="RIBONUCLEASE"/>
    <property type="match status" value="1"/>
</dbReference>
<evidence type="ECO:0000256" key="5">
    <source>
        <dbReference type="ARBA" id="ARBA00022884"/>
    </source>
</evidence>
<dbReference type="SUPFAM" id="SSF50249">
    <property type="entry name" value="Nucleic acid-binding proteins"/>
    <property type="match status" value="2"/>
</dbReference>
<sequence length="784" mass="84989">MPKKPPPGLPTRQQILDFIATSDVPAGKREIARAFALSAQEKIALKALLKDMADEGLIDSAPGRAFHAMGGLPKVTVLRIVDVDDGGNVWAAPERWEADVPAPRIRVRERKRGALGVGERVLARTEETGGGWTAHPMKVLKPSAEQMIGVLRGEGERMWLQAVDKKERREVAVYDAGGAEAGELVLAEKAGRPPRITARVVQRLGDPFAPRSFSLIAIHKLGIPDVFAAEALEEAARVARQPLGAGREDLTHLPIVAIDPADARDHDDAVWAAPDDDPANEGGWKAIVAIADVSFYVRPGSALDREARARGNSVYFPDRVVPMLPEILSADVCSLKEGEDRAALACHLQVSKVGALKAWRFTRATVRLAANIAYEDAQAAIDALLPELGSGRGTADAVGGGGAGATDAAVPHPPLHQPAAGPPPRDELGEDILTALSHLWDCWRALARARDARAPLELDLPERRVVLDDQGRIVSVAARERLDAHRLIEDYMIAANVAAAKALEVKKAPVMYRVHEPPAREKLVALKDYLETFGVPFALGQVIRPATFNHLIERVGDADFRPEIMEQILRSQTQAYYAPANHGHFGLALGSYAHFTSPIRRYADLMVHRALVSAYALGPGGLGGDEDFERVGETISALERRAMEAERETIDRYVAAFLSERVGQIVPVRITGVTNFGFFATVEGMGGDGLMPVRDLGGEYFRFDEAARRLVGETSGEEYAQGQRLDLRLAEANPVSGALRFELPEGRYGTPSAGARRGEGAAKPPRVLKRRGRPGNIRHQGRRK</sequence>
<evidence type="ECO:0000259" key="8">
    <source>
        <dbReference type="PROSITE" id="PS50126"/>
    </source>
</evidence>
<evidence type="ECO:0000256" key="1">
    <source>
        <dbReference type="ARBA" id="ARBA00022490"/>
    </source>
</evidence>
<dbReference type="PROSITE" id="PS50126">
    <property type="entry name" value="S1"/>
    <property type="match status" value="1"/>
</dbReference>
<evidence type="ECO:0000313" key="9">
    <source>
        <dbReference type="EMBL" id="PCG14207.1"/>
    </source>
</evidence>
<dbReference type="HAMAP" id="MF_01895">
    <property type="entry name" value="RNase_R"/>
    <property type="match status" value="1"/>
</dbReference>
<feature type="region of interest" description="Disordered" evidence="7">
    <location>
        <begin position="742"/>
        <end position="784"/>
    </location>
</feature>
<accession>A0A2A4I5F0</accession>
<keyword evidence="2 6" id="KW-0540">Nuclease</keyword>
<evidence type="ECO:0000256" key="2">
    <source>
        <dbReference type="ARBA" id="ARBA00022722"/>
    </source>
</evidence>
<comment type="function">
    <text evidence="6">3'-5' exoribonuclease that releases 5'-nucleoside monophosphates and is involved in maturation of structured RNAs.</text>
</comment>
<dbReference type="PANTHER" id="PTHR23355:SF9">
    <property type="entry name" value="DIS3-LIKE EXONUCLEASE 2"/>
    <property type="match status" value="1"/>
</dbReference>
<dbReference type="GO" id="GO:0005829">
    <property type="term" value="C:cytosol"/>
    <property type="evidence" value="ECO:0007669"/>
    <property type="project" value="TreeGrafter"/>
</dbReference>
<organism evidence="9 10">
    <name type="scientific">Sphingomonas adhaesiva</name>
    <dbReference type="NCBI Taxonomy" id="28212"/>
    <lineage>
        <taxon>Bacteria</taxon>
        <taxon>Pseudomonadati</taxon>
        <taxon>Pseudomonadota</taxon>
        <taxon>Alphaproteobacteria</taxon>
        <taxon>Sphingomonadales</taxon>
        <taxon>Sphingomonadaceae</taxon>
        <taxon>Sphingomonas</taxon>
    </lineage>
</organism>
<dbReference type="InterPro" id="IPR011805">
    <property type="entry name" value="RNase_R"/>
</dbReference>
<dbReference type="Pfam" id="PF17876">
    <property type="entry name" value="CSD2"/>
    <property type="match status" value="1"/>
</dbReference>
<keyword evidence="1 6" id="KW-0963">Cytoplasm</keyword>
<dbReference type="GO" id="GO:0008859">
    <property type="term" value="F:exoribonuclease II activity"/>
    <property type="evidence" value="ECO:0007669"/>
    <property type="project" value="UniProtKB-UniRule"/>
</dbReference>
<dbReference type="EMBL" id="NWVC01000004">
    <property type="protein sequence ID" value="PCG14207.1"/>
    <property type="molecule type" value="Genomic_DNA"/>
</dbReference>
<comment type="subcellular location">
    <subcellularLocation>
        <location evidence="6">Cytoplasm</location>
    </subcellularLocation>
</comment>
<evidence type="ECO:0000256" key="3">
    <source>
        <dbReference type="ARBA" id="ARBA00022801"/>
    </source>
</evidence>
<dbReference type="RefSeq" id="WP_096640955.1">
    <property type="nucleotide sequence ID" value="NZ_NWVC01000004.1"/>
</dbReference>
<feature type="domain" description="S1 motif" evidence="8">
    <location>
        <begin position="663"/>
        <end position="744"/>
    </location>
</feature>
<comment type="similarity">
    <text evidence="6">Belongs to the RNR ribonuclease family. RNase R subfamily.</text>
</comment>
<protein>
    <recommendedName>
        <fullName evidence="6">Ribonuclease R</fullName>
        <shortName evidence="6">RNase R</shortName>
        <ecNumber evidence="6">3.1.13.1</ecNumber>
    </recommendedName>
</protein>
<dbReference type="GO" id="GO:0006402">
    <property type="term" value="P:mRNA catabolic process"/>
    <property type="evidence" value="ECO:0007669"/>
    <property type="project" value="TreeGrafter"/>
</dbReference>
<keyword evidence="5 6" id="KW-0694">RNA-binding</keyword>
<dbReference type="CDD" id="cd04471">
    <property type="entry name" value="S1_RNase_R"/>
    <property type="match status" value="1"/>
</dbReference>
<dbReference type="InterPro" id="IPR022966">
    <property type="entry name" value="RNase_II/R_CS"/>
</dbReference>
<evidence type="ECO:0000313" key="10">
    <source>
        <dbReference type="Proteomes" id="UP000218323"/>
    </source>
</evidence>
<comment type="catalytic activity">
    <reaction evidence="6">
        <text>Exonucleolytic cleavage in the 3'- to 5'-direction to yield nucleoside 5'-phosphates.</text>
        <dbReference type="EC" id="3.1.13.1"/>
    </reaction>
</comment>
<dbReference type="Pfam" id="PF00773">
    <property type="entry name" value="RNB"/>
    <property type="match status" value="1"/>
</dbReference>
<dbReference type="InterPro" id="IPR003029">
    <property type="entry name" value="S1_domain"/>
</dbReference>
<feature type="region of interest" description="Disordered" evidence="7">
    <location>
        <begin position="395"/>
        <end position="426"/>
    </location>
</feature>
<evidence type="ECO:0000256" key="6">
    <source>
        <dbReference type="HAMAP-Rule" id="MF_01895"/>
    </source>
</evidence>
<gene>
    <name evidence="6" type="primary">rnr</name>
    <name evidence="9" type="ORF">COA07_10435</name>
</gene>